<dbReference type="EMBL" id="DVNB01000085">
    <property type="protein sequence ID" value="HIU57768.1"/>
    <property type="molecule type" value="Genomic_DNA"/>
</dbReference>
<dbReference type="Proteomes" id="UP000824109">
    <property type="component" value="Unassembled WGS sequence"/>
</dbReference>
<evidence type="ECO:0000313" key="2">
    <source>
        <dbReference type="Proteomes" id="UP000824109"/>
    </source>
</evidence>
<proteinExistence type="predicted"/>
<sequence>MHEKNYKLLADAIIMQAVKDYRNAKSPAVRNDITRFFLSEQFCILSPVDGKKLLRKLDQEQHKKIQRKEIQNVGIQD</sequence>
<gene>
    <name evidence="1" type="ORF">IAA61_08175</name>
</gene>
<reference evidence="1" key="2">
    <citation type="journal article" date="2021" name="PeerJ">
        <title>Extensive microbial diversity within the chicken gut microbiome revealed by metagenomics and culture.</title>
        <authorList>
            <person name="Gilroy R."/>
            <person name="Ravi A."/>
            <person name="Getino M."/>
            <person name="Pursley I."/>
            <person name="Horton D.L."/>
            <person name="Alikhan N.F."/>
            <person name="Baker D."/>
            <person name="Gharbi K."/>
            <person name="Hall N."/>
            <person name="Watson M."/>
            <person name="Adriaenssens E.M."/>
            <person name="Foster-Nyarko E."/>
            <person name="Jarju S."/>
            <person name="Secka A."/>
            <person name="Antonio M."/>
            <person name="Oren A."/>
            <person name="Chaudhuri R.R."/>
            <person name="La Ragione R."/>
            <person name="Hildebrand F."/>
            <person name="Pallen M.J."/>
        </authorList>
    </citation>
    <scope>NUCLEOTIDE SEQUENCE</scope>
    <source>
        <strain evidence="1">USAMLcec3-3695</strain>
    </source>
</reference>
<reference evidence="1" key="1">
    <citation type="submission" date="2020-10" db="EMBL/GenBank/DDBJ databases">
        <authorList>
            <person name="Gilroy R."/>
        </authorList>
    </citation>
    <scope>NUCLEOTIDE SEQUENCE</scope>
    <source>
        <strain evidence="1">USAMLcec3-3695</strain>
    </source>
</reference>
<comment type="caution">
    <text evidence="1">The sequence shown here is derived from an EMBL/GenBank/DDBJ whole genome shotgun (WGS) entry which is preliminary data.</text>
</comment>
<name>A0A9D1MCV3_9FIRM</name>
<organism evidence="1 2">
    <name type="scientific">Candidatus Ornithomonoglobus merdipullorum</name>
    <dbReference type="NCBI Taxonomy" id="2840895"/>
    <lineage>
        <taxon>Bacteria</taxon>
        <taxon>Bacillati</taxon>
        <taxon>Bacillota</taxon>
        <taxon>Clostridia</taxon>
        <taxon>Candidatus Ornithomonoglobus</taxon>
    </lineage>
</organism>
<dbReference type="AlphaFoldDB" id="A0A9D1MCV3"/>
<protein>
    <submittedName>
        <fullName evidence="1">Uncharacterized protein</fullName>
    </submittedName>
</protein>
<accession>A0A9D1MCV3</accession>
<evidence type="ECO:0000313" key="1">
    <source>
        <dbReference type="EMBL" id="HIU57768.1"/>
    </source>
</evidence>